<accession>A0A565BIJ8</accession>
<dbReference type="AlphaFoldDB" id="A0A565BIJ8"/>
<keyword evidence="3" id="KW-1185">Reference proteome</keyword>
<organism evidence="2 3">
    <name type="scientific">Arabis nemorensis</name>
    <dbReference type="NCBI Taxonomy" id="586526"/>
    <lineage>
        <taxon>Eukaryota</taxon>
        <taxon>Viridiplantae</taxon>
        <taxon>Streptophyta</taxon>
        <taxon>Embryophyta</taxon>
        <taxon>Tracheophyta</taxon>
        <taxon>Spermatophyta</taxon>
        <taxon>Magnoliopsida</taxon>
        <taxon>eudicotyledons</taxon>
        <taxon>Gunneridae</taxon>
        <taxon>Pentapetalae</taxon>
        <taxon>rosids</taxon>
        <taxon>malvids</taxon>
        <taxon>Brassicales</taxon>
        <taxon>Brassicaceae</taxon>
        <taxon>Arabideae</taxon>
        <taxon>Arabis</taxon>
    </lineage>
</organism>
<feature type="compositionally biased region" description="Acidic residues" evidence="1">
    <location>
        <begin position="492"/>
        <end position="502"/>
    </location>
</feature>
<dbReference type="OrthoDB" id="1114060at2759"/>
<feature type="compositionally biased region" description="Basic and acidic residues" evidence="1">
    <location>
        <begin position="190"/>
        <end position="199"/>
    </location>
</feature>
<proteinExistence type="predicted"/>
<feature type="region of interest" description="Disordered" evidence="1">
    <location>
        <begin position="492"/>
        <end position="517"/>
    </location>
</feature>
<evidence type="ECO:0000313" key="2">
    <source>
        <dbReference type="EMBL" id="VVB01421.1"/>
    </source>
</evidence>
<feature type="region of interest" description="Disordered" evidence="1">
    <location>
        <begin position="190"/>
        <end position="221"/>
    </location>
</feature>
<sequence length="530" mass="60601">MTTSSWDKNRYDVKGFVLAIHLFLLSAIPTFGEKFATKLEGSEEEVPLCLRWGRTDCPRTSSIMQIEKEGGVMVNVIVGDLKYYSHLVFPTHDDDTGLMELVDIIMKGKFRMKASYWIAGSVNIDDICQGIEETYNTATQIVRDLMQEQKKQTKKHQMTQDEKLDRIITLLENLGLRIARIEQFLGIKNEQTESEKQENETQEEDTQQKEPETQEDTENQEKERVDLALMMFNKRMEQNPDLFRKGGFIFQPSFFTLIDEQFPVFVDEMERFEFETKGIRTEDKSRQGISSIGCSNSDLYNNVSILCRCWISSLSVMDLDRILRADANCPKPVSSSSLGIDTCSAILSDLSGIHISRKMVAHSFRLVSVEGNSRRFNLQLREGERSPIDPPMWLDANADGGEYFYVIHDGVGRVYSCWSDIGVVPEDVIPDESFPDIFYELDKSFMNTVLLLHPRIVDQTSLDTSLNDPFIPQQNLDLLMATLRMYDFFQEVSDESSDEEDNENHSPAPAPESSSQVLVQAVQLSELLRE</sequence>
<gene>
    <name evidence="2" type="ORF">ANE_LOCUS11865</name>
</gene>
<dbReference type="EMBL" id="CABITT030000004">
    <property type="protein sequence ID" value="VVB01421.1"/>
    <property type="molecule type" value="Genomic_DNA"/>
</dbReference>
<protein>
    <submittedName>
        <fullName evidence="2">Uncharacterized protein</fullName>
    </submittedName>
</protein>
<dbReference type="Proteomes" id="UP000489600">
    <property type="component" value="Unassembled WGS sequence"/>
</dbReference>
<reference evidence="2" key="1">
    <citation type="submission" date="2019-07" db="EMBL/GenBank/DDBJ databases">
        <authorList>
            <person name="Dittberner H."/>
        </authorList>
    </citation>
    <scope>NUCLEOTIDE SEQUENCE [LARGE SCALE GENOMIC DNA]</scope>
</reference>
<comment type="caution">
    <text evidence="2">The sequence shown here is derived from an EMBL/GenBank/DDBJ whole genome shotgun (WGS) entry which is preliminary data.</text>
</comment>
<name>A0A565BIJ8_9BRAS</name>
<evidence type="ECO:0000256" key="1">
    <source>
        <dbReference type="SAM" id="MobiDB-lite"/>
    </source>
</evidence>
<evidence type="ECO:0000313" key="3">
    <source>
        <dbReference type="Proteomes" id="UP000489600"/>
    </source>
</evidence>